<keyword evidence="2" id="KW-1185">Reference proteome</keyword>
<dbReference type="Proteomes" id="UP000305887">
    <property type="component" value="Unassembled WGS sequence"/>
</dbReference>
<reference evidence="1 2" key="1">
    <citation type="submission" date="2019-06" db="EMBL/GenBank/DDBJ databases">
        <title>YIM 131921 draft genome.</title>
        <authorList>
            <person name="Jiang L."/>
        </authorList>
    </citation>
    <scope>NUCLEOTIDE SEQUENCE [LARGE SCALE GENOMIC DNA]</scope>
    <source>
        <strain evidence="1 2">YIM 131921</strain>
    </source>
</reference>
<evidence type="ECO:0000313" key="1">
    <source>
        <dbReference type="EMBL" id="TNC48974.1"/>
    </source>
</evidence>
<accession>A0A5C4MVF4</accession>
<dbReference type="AlphaFoldDB" id="A0A5C4MVF4"/>
<gene>
    <name evidence="1" type="ORF">FHG66_12455</name>
</gene>
<dbReference type="OrthoDB" id="7191282at2"/>
<dbReference type="SUPFAM" id="SSF50494">
    <property type="entry name" value="Trypsin-like serine proteases"/>
    <property type="match status" value="1"/>
</dbReference>
<sequence>MVLDTSKLTIHEEIIDVATYSRCCCRIEALRISEDGKEIGNAAASGFYWTHAGNLYLVTNWHVVTGVNPDTGISLGPFSPNALRVTYFAERRVTEDSETSPYVLASFSAIIELDPHDPIQGWLIHPKGKTIDLAALQIAWDQDTGYYPNCLDLTELTLETSKEVGDDVFIIGFPEGSSFNRRLPMWKRGSIATDPGLSQDGKPQYYVDTIGNAGLSGAPVIHVRQQLDSYDAELGTRYKLSKKTAFAGVYAGRLGDSGLRSQIGRVFHPDTLAQIFEGL</sequence>
<organism evidence="1 2">
    <name type="scientific">Rubellimicrobium rubrum</name>
    <dbReference type="NCBI Taxonomy" id="2585369"/>
    <lineage>
        <taxon>Bacteria</taxon>
        <taxon>Pseudomonadati</taxon>
        <taxon>Pseudomonadota</taxon>
        <taxon>Alphaproteobacteria</taxon>
        <taxon>Rhodobacterales</taxon>
        <taxon>Roseobacteraceae</taxon>
        <taxon>Rubellimicrobium</taxon>
    </lineage>
</organism>
<evidence type="ECO:0000313" key="2">
    <source>
        <dbReference type="Proteomes" id="UP000305887"/>
    </source>
</evidence>
<proteinExistence type="predicted"/>
<dbReference type="EMBL" id="VDFU01000014">
    <property type="protein sequence ID" value="TNC48974.1"/>
    <property type="molecule type" value="Genomic_DNA"/>
</dbReference>
<dbReference type="InterPro" id="IPR009003">
    <property type="entry name" value="Peptidase_S1_PA"/>
</dbReference>
<comment type="caution">
    <text evidence="1">The sequence shown here is derived from an EMBL/GenBank/DDBJ whole genome shotgun (WGS) entry which is preliminary data.</text>
</comment>
<dbReference type="Pfam" id="PF13365">
    <property type="entry name" value="Trypsin_2"/>
    <property type="match status" value="1"/>
</dbReference>
<name>A0A5C4MVF4_9RHOB</name>
<protein>
    <submittedName>
        <fullName evidence="1">Trypsin-like peptidase domain-containing protein</fullName>
    </submittedName>
</protein>